<protein>
    <submittedName>
        <fullName evidence="1">Uncharacterized protein</fullName>
    </submittedName>
</protein>
<organism evidence="1 2">
    <name type="scientific">Paenibacillus radicis</name>
    <name type="common">ex Xue et al. 2023</name>
    <dbReference type="NCBI Taxonomy" id="2972489"/>
    <lineage>
        <taxon>Bacteria</taxon>
        <taxon>Bacillati</taxon>
        <taxon>Bacillota</taxon>
        <taxon>Bacilli</taxon>
        <taxon>Bacillales</taxon>
        <taxon>Paenibacillaceae</taxon>
        <taxon>Paenibacillus</taxon>
    </lineage>
</organism>
<evidence type="ECO:0000313" key="2">
    <source>
        <dbReference type="Proteomes" id="UP001300012"/>
    </source>
</evidence>
<dbReference type="RefSeq" id="WP_258212083.1">
    <property type="nucleotide sequence ID" value="NZ_JANQBD010000002.1"/>
</dbReference>
<dbReference type="EMBL" id="JANQBD010000002">
    <property type="protein sequence ID" value="MCR8630474.1"/>
    <property type="molecule type" value="Genomic_DNA"/>
</dbReference>
<comment type="caution">
    <text evidence="1">The sequence shown here is derived from an EMBL/GenBank/DDBJ whole genome shotgun (WGS) entry which is preliminary data.</text>
</comment>
<accession>A0ABT1YBA0</accession>
<dbReference type="Proteomes" id="UP001300012">
    <property type="component" value="Unassembled WGS sequence"/>
</dbReference>
<evidence type="ECO:0000313" key="1">
    <source>
        <dbReference type="EMBL" id="MCR8630474.1"/>
    </source>
</evidence>
<reference evidence="1 2" key="1">
    <citation type="submission" date="2022-08" db="EMBL/GenBank/DDBJ databases">
        <title>Paenibacillus endoradicis sp. nov., Paenibacillus radicibacter sp. nov and Paenibacillus pararadicis sp. nov., three cold-adapted plant growth-promoting bacteria isolated from root of Larix gmelinii in Great Khingan.</title>
        <authorList>
            <person name="Xue H."/>
        </authorList>
    </citation>
    <scope>NUCLEOTIDE SEQUENCE [LARGE SCALE GENOMIC DNA]</scope>
    <source>
        <strain evidence="1 2">N5-1-1-5</strain>
    </source>
</reference>
<name>A0ABT1YBA0_9BACL</name>
<sequence length="103" mass="12111">MNDKVEQALVTTLRNWKSMLGAENAEAEEVANGFEASFYLFIDAVREWFQELDQRPQTLDEFLELSVIKDIIDRLPGPLYLNFETEAELIVENRHRIDDEKYD</sequence>
<proteinExistence type="predicted"/>
<gene>
    <name evidence="1" type="ORF">NV381_04560</name>
</gene>
<keyword evidence="2" id="KW-1185">Reference proteome</keyword>